<dbReference type="EMBL" id="JADGJW010000433">
    <property type="protein sequence ID" value="KAJ3217308.1"/>
    <property type="molecule type" value="Genomic_DNA"/>
</dbReference>
<reference evidence="4" key="1">
    <citation type="submission" date="2020-05" db="EMBL/GenBank/DDBJ databases">
        <title>Phylogenomic resolution of chytrid fungi.</title>
        <authorList>
            <person name="Stajich J.E."/>
            <person name="Amses K."/>
            <person name="Simmons R."/>
            <person name="Seto K."/>
            <person name="Myers J."/>
            <person name="Bonds A."/>
            <person name="Quandt C.A."/>
            <person name="Barry K."/>
            <person name="Liu P."/>
            <person name="Grigoriev I."/>
            <person name="Longcore J.E."/>
            <person name="James T.Y."/>
        </authorList>
    </citation>
    <scope>NUCLEOTIDE SEQUENCE</scope>
    <source>
        <strain evidence="4">JEL0476</strain>
    </source>
</reference>
<dbReference type="PANTHER" id="PTHR13292:SF0">
    <property type="entry name" value="AUTOPHAGY-RELATED PROTEIN 101"/>
    <property type="match status" value="1"/>
</dbReference>
<dbReference type="PANTHER" id="PTHR13292">
    <property type="entry name" value="AUTOPHAGY-RELATED PROTEIN 101"/>
    <property type="match status" value="1"/>
</dbReference>
<dbReference type="Pfam" id="PF07855">
    <property type="entry name" value="ATG101"/>
    <property type="match status" value="1"/>
</dbReference>
<proteinExistence type="inferred from homology"/>
<comment type="similarity">
    <text evidence="1">Belongs to the ATG101 family.</text>
</comment>
<protein>
    <recommendedName>
        <fullName evidence="2">Autophagy-related protein 101</fullName>
    </recommendedName>
</protein>
<evidence type="ECO:0000256" key="2">
    <source>
        <dbReference type="ARBA" id="ARBA00018874"/>
    </source>
</evidence>
<name>A0AAD5XZJ6_9FUNG</name>
<dbReference type="AlphaFoldDB" id="A0AAD5XZJ6"/>
<evidence type="ECO:0000256" key="3">
    <source>
        <dbReference type="ARBA" id="ARBA00023006"/>
    </source>
</evidence>
<dbReference type="GO" id="GO:1990316">
    <property type="term" value="C:Atg1/ULK1 kinase complex"/>
    <property type="evidence" value="ECO:0007669"/>
    <property type="project" value="TreeGrafter"/>
</dbReference>
<evidence type="ECO:0000256" key="1">
    <source>
        <dbReference type="ARBA" id="ARBA00007130"/>
    </source>
</evidence>
<sequence>MLNSKIFRFDLTVEQYYIRDVLRALIHSIIFHRSFNELIPLEVHVDLLNVTYVKIDDPEVEKMIQEKIANFTKSFINNSKQGQILISFKNGKESKAKYWFSKSNEDAIFEQWQINITLIRAKTEREQIDCRKTLSTLLLEKLIEISHITNEDNDHVPAITNADQYPFPFQIEMASNDQNSWKLPWS</sequence>
<organism evidence="4 5">
    <name type="scientific">Clydaea vesicula</name>
    <dbReference type="NCBI Taxonomy" id="447962"/>
    <lineage>
        <taxon>Eukaryota</taxon>
        <taxon>Fungi</taxon>
        <taxon>Fungi incertae sedis</taxon>
        <taxon>Chytridiomycota</taxon>
        <taxon>Chytridiomycota incertae sedis</taxon>
        <taxon>Chytridiomycetes</taxon>
        <taxon>Lobulomycetales</taxon>
        <taxon>Lobulomycetaceae</taxon>
        <taxon>Clydaea</taxon>
    </lineage>
</organism>
<dbReference type="GO" id="GO:0019901">
    <property type="term" value="F:protein kinase binding"/>
    <property type="evidence" value="ECO:0007669"/>
    <property type="project" value="TreeGrafter"/>
</dbReference>
<keyword evidence="3" id="KW-0072">Autophagy</keyword>
<evidence type="ECO:0000313" key="4">
    <source>
        <dbReference type="EMBL" id="KAJ3217308.1"/>
    </source>
</evidence>
<keyword evidence="5" id="KW-1185">Reference proteome</keyword>
<accession>A0AAD5XZJ6</accession>
<dbReference type="Proteomes" id="UP001211065">
    <property type="component" value="Unassembled WGS sequence"/>
</dbReference>
<dbReference type="GO" id="GO:0000045">
    <property type="term" value="P:autophagosome assembly"/>
    <property type="evidence" value="ECO:0007669"/>
    <property type="project" value="TreeGrafter"/>
</dbReference>
<evidence type="ECO:0000313" key="5">
    <source>
        <dbReference type="Proteomes" id="UP001211065"/>
    </source>
</evidence>
<gene>
    <name evidence="4" type="ORF">HK099_005521</name>
</gene>
<comment type="caution">
    <text evidence="4">The sequence shown here is derived from an EMBL/GenBank/DDBJ whole genome shotgun (WGS) entry which is preliminary data.</text>
</comment>
<dbReference type="GO" id="GO:0000407">
    <property type="term" value="C:phagophore assembly site"/>
    <property type="evidence" value="ECO:0007669"/>
    <property type="project" value="TreeGrafter"/>
</dbReference>
<dbReference type="InterPro" id="IPR012445">
    <property type="entry name" value="ATG101"/>
</dbReference>